<accession>A0AAP0RIG8</accession>
<protein>
    <submittedName>
        <fullName evidence="7">Uncharacterized protein</fullName>
    </submittedName>
</protein>
<dbReference type="EMBL" id="JBBPBK010000010">
    <property type="protein sequence ID" value="KAK9276931.1"/>
    <property type="molecule type" value="Genomic_DNA"/>
</dbReference>
<evidence type="ECO:0000256" key="2">
    <source>
        <dbReference type="ARBA" id="ARBA00022729"/>
    </source>
</evidence>
<comment type="caution">
    <text evidence="7">The sequence shown here is derived from an EMBL/GenBank/DDBJ whole genome shotgun (WGS) entry which is preliminary data.</text>
</comment>
<feature type="transmembrane region" description="Helical" evidence="6">
    <location>
        <begin position="20"/>
        <end position="41"/>
    </location>
</feature>
<sequence>MDWIKARSERWKGPWGLKKIAEAVAIGVGLVAAFSIFVAMVQQRKYTLGSMSGCHFPAIYNFGDSNSDTGSTSAAFGRVPPPNGETFFGKPVGRYSDGRLIIDFIAEKLGLPFLSAYLDSIGRPTFQHGANFAASGSTIQRVDAKLLEGGFNPISLDIQLLQFEQLKARTTELYDQAKSSEMKGSLPRPTDFSNALYTLDSGQNDLHAALQSMTEEQVQASIPNIINHFVLAIKQLYQQGARIFWIHNTGPIGCLPYFVIDYPPKPGNADQNGCLKSYNKVAQEFNKQLKDRVAQLRTKLQDAVLTYVDIYSAKYSLISAAKEHGFVEPLGCCCGHYGDHAVRCWEKTNMNGTEVYAASCSNPLEYISWDGIHYTEAANQWVANHILDGLLSDPPIPITQACRKPVHLP</sequence>
<keyword evidence="8" id="KW-1185">Reference proteome</keyword>
<dbReference type="Gene3D" id="3.40.50.1110">
    <property type="entry name" value="SGNH hydrolase"/>
    <property type="match status" value="1"/>
</dbReference>
<keyword evidence="6" id="KW-1133">Transmembrane helix</keyword>
<evidence type="ECO:0000256" key="3">
    <source>
        <dbReference type="ARBA" id="ARBA00022801"/>
    </source>
</evidence>
<organism evidence="7 8">
    <name type="scientific">Liquidambar formosana</name>
    <name type="common">Formosan gum</name>
    <dbReference type="NCBI Taxonomy" id="63359"/>
    <lineage>
        <taxon>Eukaryota</taxon>
        <taxon>Viridiplantae</taxon>
        <taxon>Streptophyta</taxon>
        <taxon>Embryophyta</taxon>
        <taxon>Tracheophyta</taxon>
        <taxon>Spermatophyta</taxon>
        <taxon>Magnoliopsida</taxon>
        <taxon>eudicotyledons</taxon>
        <taxon>Gunneridae</taxon>
        <taxon>Pentapetalae</taxon>
        <taxon>Saxifragales</taxon>
        <taxon>Altingiaceae</taxon>
        <taxon>Liquidambar</taxon>
    </lineage>
</organism>
<dbReference type="CDD" id="cd01837">
    <property type="entry name" value="SGNH_plant_lipase_like"/>
    <property type="match status" value="1"/>
</dbReference>
<dbReference type="InterPro" id="IPR001087">
    <property type="entry name" value="GDSL"/>
</dbReference>
<keyword evidence="6" id="KW-0812">Transmembrane</keyword>
<dbReference type="Pfam" id="PF00657">
    <property type="entry name" value="Lipase_GDSL"/>
    <property type="match status" value="1"/>
</dbReference>
<dbReference type="PANTHER" id="PTHR22835">
    <property type="entry name" value="ZINC FINGER FYVE DOMAIN CONTAINING PROTEIN"/>
    <property type="match status" value="1"/>
</dbReference>
<evidence type="ECO:0000313" key="7">
    <source>
        <dbReference type="EMBL" id="KAK9276931.1"/>
    </source>
</evidence>
<evidence type="ECO:0000256" key="6">
    <source>
        <dbReference type="SAM" id="Phobius"/>
    </source>
</evidence>
<reference evidence="7 8" key="1">
    <citation type="journal article" date="2024" name="Plant J.">
        <title>Genome sequences and population genomics reveal climatic adaptation and genomic divergence between two closely related sweetgum species.</title>
        <authorList>
            <person name="Xu W.Q."/>
            <person name="Ren C.Q."/>
            <person name="Zhang X.Y."/>
            <person name="Comes H.P."/>
            <person name="Liu X.H."/>
            <person name="Li Y.G."/>
            <person name="Kettle C.J."/>
            <person name="Jalonen R."/>
            <person name="Gaisberger H."/>
            <person name="Ma Y.Z."/>
            <person name="Qiu Y.X."/>
        </authorList>
    </citation>
    <scope>NUCLEOTIDE SEQUENCE [LARGE SCALE GENOMIC DNA]</scope>
    <source>
        <strain evidence="7">Hangzhou</strain>
    </source>
</reference>
<comment type="similarity">
    <text evidence="1">Belongs to the 'GDSL' lipolytic enzyme family.</text>
</comment>
<name>A0AAP0RIG8_LIQFO</name>
<keyword evidence="2" id="KW-0732">Signal</keyword>
<proteinExistence type="inferred from homology"/>
<keyword evidence="6" id="KW-0472">Membrane</keyword>
<dbReference type="Proteomes" id="UP001415857">
    <property type="component" value="Unassembled WGS sequence"/>
</dbReference>
<dbReference type="InterPro" id="IPR035669">
    <property type="entry name" value="SGNH_plant_lipase-like"/>
</dbReference>
<dbReference type="SUPFAM" id="SSF52266">
    <property type="entry name" value="SGNH hydrolase"/>
    <property type="match status" value="1"/>
</dbReference>
<keyword evidence="4" id="KW-0325">Glycoprotein</keyword>
<gene>
    <name evidence="7" type="ORF">L1049_006469</name>
</gene>
<keyword evidence="5" id="KW-0175">Coiled coil</keyword>
<dbReference type="InterPro" id="IPR036514">
    <property type="entry name" value="SGNH_hydro_sf"/>
</dbReference>
<evidence type="ECO:0000256" key="1">
    <source>
        <dbReference type="ARBA" id="ARBA00008668"/>
    </source>
</evidence>
<dbReference type="AlphaFoldDB" id="A0AAP0RIG8"/>
<keyword evidence="3" id="KW-0378">Hydrolase</keyword>
<feature type="coiled-coil region" evidence="5">
    <location>
        <begin position="279"/>
        <end position="306"/>
    </location>
</feature>
<dbReference type="GO" id="GO:0016788">
    <property type="term" value="F:hydrolase activity, acting on ester bonds"/>
    <property type="evidence" value="ECO:0007669"/>
    <property type="project" value="InterPro"/>
</dbReference>
<evidence type="ECO:0000256" key="4">
    <source>
        <dbReference type="ARBA" id="ARBA00023180"/>
    </source>
</evidence>
<dbReference type="PANTHER" id="PTHR22835:SF514">
    <property type="entry name" value="GDSL-LIKE LIPASE_ACYLHYDROLASE SUPERFAMILY PROTEIN ISOFORM 1"/>
    <property type="match status" value="1"/>
</dbReference>
<evidence type="ECO:0000313" key="8">
    <source>
        <dbReference type="Proteomes" id="UP001415857"/>
    </source>
</evidence>
<evidence type="ECO:0000256" key="5">
    <source>
        <dbReference type="SAM" id="Coils"/>
    </source>
</evidence>